<keyword evidence="7 12" id="KW-0862">Zinc</keyword>
<dbReference type="EC" id="3.5.4.5" evidence="4 13"/>
<dbReference type="Pfam" id="PF00383">
    <property type="entry name" value="dCMP_cyt_deam_1"/>
    <property type="match status" value="1"/>
</dbReference>
<evidence type="ECO:0000256" key="11">
    <source>
        <dbReference type="PIRSR" id="PIRSR606262-2"/>
    </source>
</evidence>
<dbReference type="InterPro" id="IPR002125">
    <property type="entry name" value="CMP_dCMP_dom"/>
</dbReference>
<evidence type="ECO:0000256" key="1">
    <source>
        <dbReference type="ARBA" id="ARBA00001947"/>
    </source>
</evidence>
<dbReference type="PROSITE" id="PS00903">
    <property type="entry name" value="CYT_DCMP_DEAMINASES_1"/>
    <property type="match status" value="1"/>
</dbReference>
<dbReference type="InterPro" id="IPR006262">
    <property type="entry name" value="Cyt_deam_tetra"/>
</dbReference>
<dbReference type="PROSITE" id="PS51747">
    <property type="entry name" value="CYT_DCMP_DEAMINASES_2"/>
    <property type="match status" value="1"/>
</dbReference>
<dbReference type="PANTHER" id="PTHR11644:SF2">
    <property type="entry name" value="CYTIDINE DEAMINASE"/>
    <property type="match status" value="1"/>
</dbReference>
<name>A0A0K8RN05_IXORI</name>
<dbReference type="AlphaFoldDB" id="A0A0K8RN05"/>
<dbReference type="EMBL" id="GADI01001353">
    <property type="protein sequence ID" value="JAA72455.1"/>
    <property type="molecule type" value="mRNA"/>
</dbReference>
<feature type="binding site" evidence="12">
    <location>
        <position position="133"/>
    </location>
    <ligand>
        <name>Zn(2+)</name>
        <dbReference type="ChEBI" id="CHEBI:29105"/>
        <note>catalytic</note>
    </ligand>
</feature>
<dbReference type="GO" id="GO:0072527">
    <property type="term" value="P:pyrimidine-containing compound metabolic process"/>
    <property type="evidence" value="ECO:0007669"/>
    <property type="project" value="UniProtKB-ARBA"/>
</dbReference>
<evidence type="ECO:0000256" key="7">
    <source>
        <dbReference type="ARBA" id="ARBA00022833"/>
    </source>
</evidence>
<evidence type="ECO:0000256" key="3">
    <source>
        <dbReference type="ARBA" id="ARBA00006576"/>
    </source>
</evidence>
<evidence type="ECO:0000256" key="12">
    <source>
        <dbReference type="PIRSR" id="PIRSR606262-3"/>
    </source>
</evidence>
<organism evidence="15">
    <name type="scientific">Ixodes ricinus</name>
    <name type="common">Common tick</name>
    <name type="synonym">Acarus ricinus</name>
    <dbReference type="NCBI Taxonomy" id="34613"/>
    <lineage>
        <taxon>Eukaryota</taxon>
        <taxon>Metazoa</taxon>
        <taxon>Ecdysozoa</taxon>
        <taxon>Arthropoda</taxon>
        <taxon>Chelicerata</taxon>
        <taxon>Arachnida</taxon>
        <taxon>Acari</taxon>
        <taxon>Parasitiformes</taxon>
        <taxon>Ixodida</taxon>
        <taxon>Ixodoidea</taxon>
        <taxon>Ixodidae</taxon>
        <taxon>Ixodinae</taxon>
        <taxon>Ixodes</taxon>
    </lineage>
</organism>
<dbReference type="PANTHER" id="PTHR11644">
    <property type="entry name" value="CYTIDINE DEAMINASE"/>
    <property type="match status" value="1"/>
</dbReference>
<evidence type="ECO:0000256" key="5">
    <source>
        <dbReference type="ARBA" id="ARBA00022723"/>
    </source>
</evidence>
<evidence type="ECO:0000256" key="10">
    <source>
        <dbReference type="PIRSR" id="PIRSR606262-1"/>
    </source>
</evidence>
<dbReference type="GO" id="GO:0008270">
    <property type="term" value="F:zinc ion binding"/>
    <property type="evidence" value="ECO:0007669"/>
    <property type="project" value="UniProtKB-UniRule"/>
</dbReference>
<comment type="cofactor">
    <cofactor evidence="1 12 13">
        <name>Zn(2+)</name>
        <dbReference type="ChEBI" id="CHEBI:29105"/>
    </cofactor>
</comment>
<evidence type="ECO:0000259" key="14">
    <source>
        <dbReference type="PROSITE" id="PS51747"/>
    </source>
</evidence>
<dbReference type="GO" id="GO:0042802">
    <property type="term" value="F:identical protein binding"/>
    <property type="evidence" value="ECO:0007669"/>
    <property type="project" value="UniProtKB-ARBA"/>
</dbReference>
<comment type="catalytic activity">
    <reaction evidence="13">
        <text>2'-deoxycytidine + H2O + H(+) = 2'-deoxyuridine + NH4(+)</text>
        <dbReference type="Rhea" id="RHEA:13433"/>
        <dbReference type="ChEBI" id="CHEBI:15377"/>
        <dbReference type="ChEBI" id="CHEBI:15378"/>
        <dbReference type="ChEBI" id="CHEBI:15698"/>
        <dbReference type="ChEBI" id="CHEBI:16450"/>
        <dbReference type="ChEBI" id="CHEBI:28938"/>
        <dbReference type="EC" id="3.5.4.5"/>
    </reaction>
</comment>
<evidence type="ECO:0000313" key="15">
    <source>
        <dbReference type="EMBL" id="JAA72455.1"/>
    </source>
</evidence>
<evidence type="ECO:0000256" key="9">
    <source>
        <dbReference type="ARBA" id="ARBA00049558"/>
    </source>
</evidence>
<dbReference type="InterPro" id="IPR016193">
    <property type="entry name" value="Cytidine_deaminase-like"/>
</dbReference>
<dbReference type="InterPro" id="IPR016192">
    <property type="entry name" value="APOBEC/CMP_deaminase_Zn-bd"/>
</dbReference>
<dbReference type="GO" id="GO:0005829">
    <property type="term" value="C:cytosol"/>
    <property type="evidence" value="ECO:0007669"/>
    <property type="project" value="TreeGrafter"/>
</dbReference>
<evidence type="ECO:0000256" key="4">
    <source>
        <dbReference type="ARBA" id="ARBA00012783"/>
    </source>
</evidence>
<evidence type="ECO:0000256" key="13">
    <source>
        <dbReference type="RuleBase" id="RU364006"/>
    </source>
</evidence>
<feature type="non-terminal residue" evidence="15">
    <location>
        <position position="1"/>
    </location>
</feature>
<dbReference type="Gene3D" id="3.40.140.10">
    <property type="entry name" value="Cytidine Deaminase, domain 2"/>
    <property type="match status" value="1"/>
</dbReference>
<dbReference type="InterPro" id="IPR050202">
    <property type="entry name" value="Cyt/Deoxycyt_deaminase"/>
</dbReference>
<evidence type="ECO:0000256" key="8">
    <source>
        <dbReference type="ARBA" id="ARBA00032005"/>
    </source>
</evidence>
<protein>
    <recommendedName>
        <fullName evidence="4 13">Cytidine deaminase</fullName>
        <ecNumber evidence="4 13">3.5.4.5</ecNumber>
    </recommendedName>
    <alternativeName>
        <fullName evidence="8 13">Cytidine aminohydrolase</fullName>
    </alternativeName>
</protein>
<comment type="similarity">
    <text evidence="3 13">Belongs to the cytidine and deoxycytidylate deaminase family.</text>
</comment>
<comment type="catalytic activity">
    <reaction evidence="9 13">
        <text>cytidine + H2O + H(+) = uridine + NH4(+)</text>
        <dbReference type="Rhea" id="RHEA:16069"/>
        <dbReference type="ChEBI" id="CHEBI:15377"/>
        <dbReference type="ChEBI" id="CHEBI:15378"/>
        <dbReference type="ChEBI" id="CHEBI:16704"/>
        <dbReference type="ChEBI" id="CHEBI:17562"/>
        <dbReference type="ChEBI" id="CHEBI:28938"/>
        <dbReference type="EC" id="3.5.4.5"/>
    </reaction>
</comment>
<evidence type="ECO:0000256" key="6">
    <source>
        <dbReference type="ARBA" id="ARBA00022801"/>
    </source>
</evidence>
<feature type="active site" description="Proton donor" evidence="10">
    <location>
        <position position="102"/>
    </location>
</feature>
<sequence>LRGESSWLLTGHHLASSRERGRRRWGVLIELPQRSIYEQFNVVYADDKTVQKLVHLSQEVRANAYCPYSQTQVGAALLCEDGTIYTGCNVENASYGLTICAERTAIVKAVSEGRRYFKAMAVASNMKDYTMPCGNCRQFILEFGPDIVVYAVGNSGQILAKRADELLPFAFTGGDLPAK</sequence>
<feature type="domain" description="CMP/dCMP-type deaminase" evidence="14">
    <location>
        <begin position="48"/>
        <end position="174"/>
    </location>
</feature>
<feature type="binding site" evidence="12">
    <location>
        <position position="100"/>
    </location>
    <ligand>
        <name>Zn(2+)</name>
        <dbReference type="ChEBI" id="CHEBI:29105"/>
        <note>catalytic</note>
    </ligand>
</feature>
<dbReference type="NCBIfam" id="NF004064">
    <property type="entry name" value="PRK05578.1"/>
    <property type="match status" value="1"/>
</dbReference>
<dbReference type="GO" id="GO:0004126">
    <property type="term" value="F:cytidine deaminase activity"/>
    <property type="evidence" value="ECO:0007669"/>
    <property type="project" value="UniProtKB-UniRule"/>
</dbReference>
<proteinExistence type="evidence at transcript level"/>
<accession>A0A0K8RN05</accession>
<keyword evidence="6 13" id="KW-0378">Hydrolase</keyword>
<dbReference type="CDD" id="cd01283">
    <property type="entry name" value="cytidine_deaminase"/>
    <property type="match status" value="1"/>
</dbReference>
<dbReference type="NCBIfam" id="TIGR01354">
    <property type="entry name" value="cyt_deam_tetra"/>
    <property type="match status" value="1"/>
</dbReference>
<dbReference type="GO" id="GO:0055086">
    <property type="term" value="P:nucleobase-containing small molecule metabolic process"/>
    <property type="evidence" value="ECO:0007669"/>
    <property type="project" value="UniProtKB-ARBA"/>
</dbReference>
<comment type="function">
    <text evidence="2 13">This enzyme scavenges exogenous and endogenous cytidine and 2'-deoxycytidine for UMP synthesis.</text>
</comment>
<feature type="binding site" evidence="12">
    <location>
        <position position="136"/>
    </location>
    <ligand>
        <name>Zn(2+)</name>
        <dbReference type="ChEBI" id="CHEBI:29105"/>
        <note>catalytic</note>
    </ligand>
</feature>
<dbReference type="SUPFAM" id="SSF53927">
    <property type="entry name" value="Cytidine deaminase-like"/>
    <property type="match status" value="1"/>
</dbReference>
<feature type="binding site" evidence="11">
    <location>
        <begin position="89"/>
        <end position="95"/>
    </location>
    <ligand>
        <name>substrate</name>
    </ligand>
</feature>
<dbReference type="FunFam" id="3.40.140.10:FF:000008">
    <property type="entry name" value="Cytidine deaminase"/>
    <property type="match status" value="1"/>
</dbReference>
<keyword evidence="5 12" id="KW-0479">Metal-binding</keyword>
<reference evidence="15" key="1">
    <citation type="submission" date="2012-12" db="EMBL/GenBank/DDBJ databases">
        <title>Identification and characterization of a phenylalanine ammonia-lyase gene family in Isatis indigotica Fort.</title>
        <authorList>
            <person name="Liu Q."/>
            <person name="Chen J."/>
            <person name="Zhou X."/>
            <person name="Di P."/>
            <person name="Xiao Y."/>
            <person name="Xuan H."/>
            <person name="Zhang L."/>
            <person name="Chen W."/>
        </authorList>
    </citation>
    <scope>NUCLEOTIDE SEQUENCE</scope>
    <source>
        <tissue evidence="15">Salivary gland</tissue>
    </source>
</reference>
<evidence type="ECO:0000256" key="2">
    <source>
        <dbReference type="ARBA" id="ARBA00003949"/>
    </source>
</evidence>